<dbReference type="EMBL" id="FOZC01000006">
    <property type="protein sequence ID" value="SFR75186.1"/>
    <property type="molecule type" value="Genomic_DNA"/>
</dbReference>
<evidence type="ECO:0000313" key="6">
    <source>
        <dbReference type="EMBL" id="SFR75186.1"/>
    </source>
</evidence>
<dbReference type="SUPFAM" id="SSF46785">
    <property type="entry name" value="Winged helix' DNA-binding domain"/>
    <property type="match status" value="1"/>
</dbReference>
<keyword evidence="3" id="KW-0804">Transcription</keyword>
<keyword evidence="6" id="KW-0808">Transferase</keyword>
<reference evidence="6 7" key="1">
    <citation type="submission" date="2016-10" db="EMBL/GenBank/DDBJ databases">
        <authorList>
            <person name="de Groot N.N."/>
        </authorList>
    </citation>
    <scope>NUCLEOTIDE SEQUENCE [LARGE SCALE GENOMIC DNA]</scope>
    <source>
        <strain evidence="6 7">F</strain>
    </source>
</reference>
<dbReference type="Pfam" id="PF00027">
    <property type="entry name" value="cNMP_binding"/>
    <property type="match status" value="1"/>
</dbReference>
<proteinExistence type="predicted"/>
<evidence type="ECO:0000313" key="7">
    <source>
        <dbReference type="Proteomes" id="UP000214760"/>
    </source>
</evidence>
<dbReference type="InterPro" id="IPR050397">
    <property type="entry name" value="Env_Response_Regulators"/>
</dbReference>
<dbReference type="Gene3D" id="2.60.120.10">
    <property type="entry name" value="Jelly Rolls"/>
    <property type="match status" value="1"/>
</dbReference>
<keyword evidence="2" id="KW-0238">DNA-binding</keyword>
<dbReference type="SUPFAM" id="SSF51206">
    <property type="entry name" value="cAMP-binding domain-like"/>
    <property type="match status" value="1"/>
</dbReference>
<dbReference type="Proteomes" id="UP000214760">
    <property type="component" value="Unassembled WGS sequence"/>
</dbReference>
<dbReference type="InterPro" id="IPR018490">
    <property type="entry name" value="cNMP-bd_dom_sf"/>
</dbReference>
<dbReference type="AlphaFoldDB" id="A0A1I6J886"/>
<feature type="domain" description="HTH crp-type" evidence="5">
    <location>
        <begin position="144"/>
        <end position="212"/>
    </location>
</feature>
<dbReference type="InterPro" id="IPR036390">
    <property type="entry name" value="WH_DNA-bd_sf"/>
</dbReference>
<evidence type="ECO:0000259" key="5">
    <source>
        <dbReference type="PROSITE" id="PS51063"/>
    </source>
</evidence>
<evidence type="ECO:0000256" key="3">
    <source>
        <dbReference type="ARBA" id="ARBA00023163"/>
    </source>
</evidence>
<dbReference type="PANTHER" id="PTHR24567">
    <property type="entry name" value="CRP FAMILY TRANSCRIPTIONAL REGULATORY PROTEIN"/>
    <property type="match status" value="1"/>
</dbReference>
<dbReference type="InterPro" id="IPR000595">
    <property type="entry name" value="cNMP-bd_dom"/>
</dbReference>
<feature type="domain" description="Cyclic nucleotide-binding" evidence="4">
    <location>
        <begin position="49"/>
        <end position="122"/>
    </location>
</feature>
<accession>A0A1I6J886</accession>
<dbReference type="RefSeq" id="WP_051684635.1">
    <property type="nucleotide sequence ID" value="NZ_FOZC01000006.1"/>
</dbReference>
<keyword evidence="1" id="KW-0805">Transcription regulation</keyword>
<dbReference type="PANTHER" id="PTHR24567:SF74">
    <property type="entry name" value="HTH-TYPE TRANSCRIPTIONAL REGULATOR ARCR"/>
    <property type="match status" value="1"/>
</dbReference>
<dbReference type="PROSITE" id="PS51063">
    <property type="entry name" value="HTH_CRP_2"/>
    <property type="match status" value="1"/>
</dbReference>
<dbReference type="GO" id="GO:0003700">
    <property type="term" value="F:DNA-binding transcription factor activity"/>
    <property type="evidence" value="ECO:0007669"/>
    <property type="project" value="TreeGrafter"/>
</dbReference>
<dbReference type="GO" id="GO:0005829">
    <property type="term" value="C:cytosol"/>
    <property type="evidence" value="ECO:0007669"/>
    <property type="project" value="TreeGrafter"/>
</dbReference>
<dbReference type="PROSITE" id="PS50042">
    <property type="entry name" value="CNMP_BINDING_3"/>
    <property type="match status" value="1"/>
</dbReference>
<dbReference type="GO" id="GO:0003677">
    <property type="term" value="F:DNA binding"/>
    <property type="evidence" value="ECO:0007669"/>
    <property type="project" value="UniProtKB-KW"/>
</dbReference>
<dbReference type="InterPro" id="IPR014710">
    <property type="entry name" value="RmlC-like_jellyroll"/>
</dbReference>
<keyword evidence="6" id="KW-0418">Kinase</keyword>
<evidence type="ECO:0000256" key="2">
    <source>
        <dbReference type="ARBA" id="ARBA00023125"/>
    </source>
</evidence>
<name>A0A1I6J886_9FIRM</name>
<dbReference type="InterPro" id="IPR012318">
    <property type="entry name" value="HTH_CRP"/>
</dbReference>
<dbReference type="CDD" id="cd00038">
    <property type="entry name" value="CAP_ED"/>
    <property type="match status" value="1"/>
</dbReference>
<evidence type="ECO:0000259" key="4">
    <source>
        <dbReference type="PROSITE" id="PS50042"/>
    </source>
</evidence>
<protein>
    <submittedName>
        <fullName evidence="6">cAMP-binding domain of CRP or a regulatory subunit of cAMP-dependent protein kinases</fullName>
    </submittedName>
</protein>
<evidence type="ECO:0000256" key="1">
    <source>
        <dbReference type="ARBA" id="ARBA00023015"/>
    </source>
</evidence>
<dbReference type="Pfam" id="PF13545">
    <property type="entry name" value="HTH_Crp_2"/>
    <property type="match status" value="1"/>
</dbReference>
<organism evidence="6 7">
    <name type="scientific">[Clostridium] aminophilum</name>
    <dbReference type="NCBI Taxonomy" id="1526"/>
    <lineage>
        <taxon>Bacteria</taxon>
        <taxon>Bacillati</taxon>
        <taxon>Bacillota</taxon>
        <taxon>Clostridia</taxon>
        <taxon>Lachnospirales</taxon>
        <taxon>Lachnospiraceae</taxon>
    </lineage>
</organism>
<dbReference type="GO" id="GO:0016301">
    <property type="term" value="F:kinase activity"/>
    <property type="evidence" value="ECO:0007669"/>
    <property type="project" value="UniProtKB-KW"/>
</dbReference>
<sequence>MTKTEIKKQMAAVPLFRGISIEDLHFVYRRIRKKLIANEVDSGREHVGIILSGSMDVYSVLPDDTEVRLSKLQAGDLFGICNLFSSYDRETILKCRSDCDVVFVPKEEFRHLMMSNGELMTRYLRLCNDKIAFLLRRTENLAMQSCRGKVIRYLLLNASGSGGETVVLKDSKEIWAKSLGISRAALYRELADLREKGIIRIKGRQITLLKREILENTGGGTNTPLSADSVSGQG</sequence>
<gene>
    <name evidence="6" type="ORF">SAMN02910262_01284</name>
</gene>